<name>A0AAD5VR49_9AGAR</name>
<evidence type="ECO:0000313" key="2">
    <source>
        <dbReference type="Proteomes" id="UP001213000"/>
    </source>
</evidence>
<sequence length="131" mass="14117">MRKPAVGNQSHHTVHLEIDALIDIAVLGLRPPFDNTAVLGHDLAMRKTGCANKTAKIDIEVSKAFASAPGSIVQLKYSSASGTRQSVHTPHLKIVAHSDSVVDHYPVAFHIAVCRRTNAAVPIIPTELAKW</sequence>
<dbReference type="EMBL" id="JANIEX010000413">
    <property type="protein sequence ID" value="KAJ3567435.1"/>
    <property type="molecule type" value="Genomic_DNA"/>
</dbReference>
<protein>
    <submittedName>
        <fullName evidence="1">Uncharacterized protein</fullName>
    </submittedName>
</protein>
<accession>A0AAD5VR49</accession>
<proteinExistence type="predicted"/>
<gene>
    <name evidence="1" type="ORF">NP233_g6367</name>
</gene>
<reference evidence="1" key="1">
    <citation type="submission" date="2022-07" db="EMBL/GenBank/DDBJ databases">
        <title>Genome Sequence of Leucocoprinus birnbaumii.</title>
        <authorList>
            <person name="Buettner E."/>
        </authorList>
    </citation>
    <scope>NUCLEOTIDE SEQUENCE</scope>
    <source>
        <strain evidence="1">VT141</strain>
    </source>
</reference>
<evidence type="ECO:0000313" key="1">
    <source>
        <dbReference type="EMBL" id="KAJ3567435.1"/>
    </source>
</evidence>
<organism evidence="1 2">
    <name type="scientific">Leucocoprinus birnbaumii</name>
    <dbReference type="NCBI Taxonomy" id="56174"/>
    <lineage>
        <taxon>Eukaryota</taxon>
        <taxon>Fungi</taxon>
        <taxon>Dikarya</taxon>
        <taxon>Basidiomycota</taxon>
        <taxon>Agaricomycotina</taxon>
        <taxon>Agaricomycetes</taxon>
        <taxon>Agaricomycetidae</taxon>
        <taxon>Agaricales</taxon>
        <taxon>Agaricineae</taxon>
        <taxon>Agaricaceae</taxon>
        <taxon>Leucocoprinus</taxon>
    </lineage>
</organism>
<comment type="caution">
    <text evidence="1">The sequence shown here is derived from an EMBL/GenBank/DDBJ whole genome shotgun (WGS) entry which is preliminary data.</text>
</comment>
<dbReference type="Proteomes" id="UP001213000">
    <property type="component" value="Unassembled WGS sequence"/>
</dbReference>
<dbReference type="AlphaFoldDB" id="A0AAD5VR49"/>
<keyword evidence="2" id="KW-1185">Reference proteome</keyword>